<comment type="caution">
    <text evidence="1">The sequence shown here is derived from an EMBL/GenBank/DDBJ whole genome shotgun (WGS) entry which is preliminary data.</text>
</comment>
<evidence type="ECO:0000313" key="2">
    <source>
        <dbReference type="Proteomes" id="UP001157006"/>
    </source>
</evidence>
<keyword evidence="2" id="KW-1185">Reference proteome</keyword>
<gene>
    <name evidence="1" type="ORF">VFH_U063520</name>
</gene>
<accession>A0AAV0YI17</accession>
<reference evidence="1 2" key="1">
    <citation type="submission" date="2023-01" db="EMBL/GenBank/DDBJ databases">
        <authorList>
            <person name="Kreplak J."/>
        </authorList>
    </citation>
    <scope>NUCLEOTIDE SEQUENCE [LARGE SCALE GENOMIC DNA]</scope>
</reference>
<dbReference type="EMBL" id="CATIWC010001512">
    <property type="protein sequence ID" value="CAI8584205.1"/>
    <property type="molecule type" value="Genomic_DNA"/>
</dbReference>
<dbReference type="Proteomes" id="UP001157006">
    <property type="component" value="Unassembled WGS sequence"/>
</dbReference>
<evidence type="ECO:0000313" key="1">
    <source>
        <dbReference type="EMBL" id="CAI8584205.1"/>
    </source>
</evidence>
<proteinExistence type="predicted"/>
<sequence>MPQGSLRNGWTLMDWTTGTRSSLPGYNHSCPEEKKVDVDDRIDNGFSYSSLELVLGPKGNGVTKKKDLSQSQVQRLVGKPFNSSQSLDSHEYETVATDPAYQSSAAYSSGTKPRILWIQSCGKIHIYFRAIQLVVSPVNPWDTSESVLKSPKNWVHEALDTPSWASLDSPTPNKLLVGIVKLSLFGHKDNSSYLIRSGAAGPGVTRDW</sequence>
<name>A0AAV0YI17_VICFA</name>
<organism evidence="1 2">
    <name type="scientific">Vicia faba</name>
    <name type="common">Broad bean</name>
    <name type="synonym">Faba vulgaris</name>
    <dbReference type="NCBI Taxonomy" id="3906"/>
    <lineage>
        <taxon>Eukaryota</taxon>
        <taxon>Viridiplantae</taxon>
        <taxon>Streptophyta</taxon>
        <taxon>Embryophyta</taxon>
        <taxon>Tracheophyta</taxon>
        <taxon>Spermatophyta</taxon>
        <taxon>Magnoliopsida</taxon>
        <taxon>eudicotyledons</taxon>
        <taxon>Gunneridae</taxon>
        <taxon>Pentapetalae</taxon>
        <taxon>rosids</taxon>
        <taxon>fabids</taxon>
        <taxon>Fabales</taxon>
        <taxon>Fabaceae</taxon>
        <taxon>Papilionoideae</taxon>
        <taxon>50 kb inversion clade</taxon>
        <taxon>NPAAA clade</taxon>
        <taxon>Hologalegina</taxon>
        <taxon>IRL clade</taxon>
        <taxon>Fabeae</taxon>
        <taxon>Vicia</taxon>
    </lineage>
</organism>
<dbReference type="AlphaFoldDB" id="A0AAV0YI17"/>
<protein>
    <submittedName>
        <fullName evidence="1">Uncharacterized protein</fullName>
    </submittedName>
</protein>